<gene>
    <name evidence="1" type="ORF">V6N12_040360</name>
</gene>
<comment type="caution">
    <text evidence="1">The sequence shown here is derived from an EMBL/GenBank/DDBJ whole genome shotgun (WGS) entry which is preliminary data.</text>
</comment>
<organism evidence="1 2">
    <name type="scientific">Hibiscus sabdariffa</name>
    <name type="common">roselle</name>
    <dbReference type="NCBI Taxonomy" id="183260"/>
    <lineage>
        <taxon>Eukaryota</taxon>
        <taxon>Viridiplantae</taxon>
        <taxon>Streptophyta</taxon>
        <taxon>Embryophyta</taxon>
        <taxon>Tracheophyta</taxon>
        <taxon>Spermatophyta</taxon>
        <taxon>Magnoliopsida</taxon>
        <taxon>eudicotyledons</taxon>
        <taxon>Gunneridae</taxon>
        <taxon>Pentapetalae</taxon>
        <taxon>rosids</taxon>
        <taxon>malvids</taxon>
        <taxon>Malvales</taxon>
        <taxon>Malvaceae</taxon>
        <taxon>Malvoideae</taxon>
        <taxon>Hibiscus</taxon>
    </lineage>
</organism>
<evidence type="ECO:0000313" key="2">
    <source>
        <dbReference type="Proteomes" id="UP001472677"/>
    </source>
</evidence>
<protein>
    <submittedName>
        <fullName evidence="1">Uncharacterized protein</fullName>
    </submittedName>
</protein>
<sequence length="125" mass="14044">MVVVTLLPSGHHCLSLAQRATNLNMFTLTFASPFSAEFHLKIPPNTPNTILDRLTFVVNIPQIRSSDGFDSGVCHFSSIGQVSDCWGLIGQRSVRKDITATKKGFVWVYFVEMRVEEKRFKGLIQ</sequence>
<accession>A0ABR2E3G0</accession>
<keyword evidence="2" id="KW-1185">Reference proteome</keyword>
<dbReference type="EMBL" id="JBBPBM010000020">
    <property type="protein sequence ID" value="KAK8551736.1"/>
    <property type="molecule type" value="Genomic_DNA"/>
</dbReference>
<proteinExistence type="predicted"/>
<dbReference type="Proteomes" id="UP001472677">
    <property type="component" value="Unassembled WGS sequence"/>
</dbReference>
<evidence type="ECO:0000313" key="1">
    <source>
        <dbReference type="EMBL" id="KAK8551736.1"/>
    </source>
</evidence>
<name>A0ABR2E3G0_9ROSI</name>
<reference evidence="1 2" key="1">
    <citation type="journal article" date="2024" name="G3 (Bethesda)">
        <title>Genome assembly of Hibiscus sabdariffa L. provides insights into metabolisms of medicinal natural products.</title>
        <authorList>
            <person name="Kim T."/>
        </authorList>
    </citation>
    <scope>NUCLEOTIDE SEQUENCE [LARGE SCALE GENOMIC DNA]</scope>
    <source>
        <strain evidence="1">TK-2024</strain>
        <tissue evidence="1">Old leaves</tissue>
    </source>
</reference>